<organism evidence="1 2">
    <name type="scientific">Frankia torreyi</name>
    <dbReference type="NCBI Taxonomy" id="1856"/>
    <lineage>
        <taxon>Bacteria</taxon>
        <taxon>Bacillati</taxon>
        <taxon>Actinomycetota</taxon>
        <taxon>Actinomycetes</taxon>
        <taxon>Frankiales</taxon>
        <taxon>Frankiaceae</taxon>
        <taxon>Frankia</taxon>
    </lineage>
</organism>
<proteinExistence type="predicted"/>
<dbReference type="Proteomes" id="UP000032545">
    <property type="component" value="Unassembled WGS sequence"/>
</dbReference>
<dbReference type="RefSeq" id="WP_044887715.1">
    <property type="nucleotide sequence ID" value="NZ_JYFN01000059.1"/>
</dbReference>
<evidence type="ECO:0000313" key="2">
    <source>
        <dbReference type="Proteomes" id="UP000032545"/>
    </source>
</evidence>
<protein>
    <submittedName>
        <fullName evidence="1">Uncharacterized protein</fullName>
    </submittedName>
</protein>
<sequence>MTDTNTYVHVDADTREVRIVRGEADKVGAIIGHLDAIYLTPGSYAADQAAGFPALGEATDNLLSTLEVRHVSDWSPVGQGLYAVVVETVPVPTAG</sequence>
<accession>A0A0D8B8P8</accession>
<dbReference type="EMBL" id="JYFN01000059">
    <property type="protein sequence ID" value="KJE20480.1"/>
    <property type="molecule type" value="Genomic_DNA"/>
</dbReference>
<name>A0A0D8B8P8_9ACTN</name>
<reference evidence="2" key="1">
    <citation type="submission" date="2015-02" db="EMBL/GenBank/DDBJ databases">
        <title>Draft Genome of Frankia sp. CpI1-S.</title>
        <authorList>
            <person name="Oshone R.T."/>
            <person name="Ngom M."/>
            <person name="Ghodhbane-Gtari F."/>
            <person name="Gtari M."/>
            <person name="Morris K."/>
            <person name="Thomas K."/>
            <person name="Sen A."/>
            <person name="Tisa L.S."/>
        </authorList>
    </citation>
    <scope>NUCLEOTIDE SEQUENCE [LARGE SCALE GENOMIC DNA]</scope>
    <source>
        <strain evidence="2">CpI1-S</strain>
    </source>
</reference>
<dbReference type="OrthoDB" id="3214569at2"/>
<gene>
    <name evidence="1" type="ORF">FF36_05233</name>
</gene>
<comment type="caution">
    <text evidence="1">The sequence shown here is derived from an EMBL/GenBank/DDBJ whole genome shotgun (WGS) entry which is preliminary data.</text>
</comment>
<dbReference type="PATRIC" id="fig|1502723.3.peg.5446"/>
<evidence type="ECO:0000313" key="1">
    <source>
        <dbReference type="EMBL" id="KJE20480.1"/>
    </source>
</evidence>
<reference evidence="1 2" key="2">
    <citation type="journal article" date="2016" name="Genome Announc.">
        <title>Permanent Draft Genome Sequences for Two Variants of Frankia sp. Strain CpI1, the First Frankia Strain Isolated from Root Nodules of Comptonia peregrina.</title>
        <authorList>
            <person name="Oshone R."/>
            <person name="Hurst S.G.IV."/>
            <person name="Abebe-Akele F."/>
            <person name="Simpson S."/>
            <person name="Morris K."/>
            <person name="Thomas W.K."/>
            <person name="Tisa L.S."/>
        </authorList>
    </citation>
    <scope>NUCLEOTIDE SEQUENCE [LARGE SCALE GENOMIC DNA]</scope>
    <source>
        <strain evidence="2">CpI1-S</strain>
    </source>
</reference>
<dbReference type="AlphaFoldDB" id="A0A0D8B8P8"/>
<keyword evidence="2" id="KW-1185">Reference proteome</keyword>